<feature type="non-terminal residue" evidence="2">
    <location>
        <position position="1"/>
    </location>
</feature>
<sequence>NHRRRCRPDPENTTPTAAPADSTVEPAYEHYSDILKSTLNNKEE</sequence>
<evidence type="ECO:0000256" key="1">
    <source>
        <dbReference type="SAM" id="MobiDB-lite"/>
    </source>
</evidence>
<dbReference type="EMBL" id="UOFZ01000092">
    <property type="protein sequence ID" value="VAX13073.1"/>
    <property type="molecule type" value="Genomic_DNA"/>
</dbReference>
<accession>A0A3B1BLM0</accession>
<reference evidence="2" key="1">
    <citation type="submission" date="2018-06" db="EMBL/GenBank/DDBJ databases">
        <authorList>
            <person name="Zhirakovskaya E."/>
        </authorList>
    </citation>
    <scope>NUCLEOTIDE SEQUENCE</scope>
</reference>
<evidence type="ECO:0000313" key="2">
    <source>
        <dbReference type="EMBL" id="VAX13073.1"/>
    </source>
</evidence>
<proteinExistence type="predicted"/>
<dbReference type="AlphaFoldDB" id="A0A3B1BLM0"/>
<gene>
    <name evidence="2" type="ORF">MNBD_GAMMA24-1049</name>
</gene>
<organism evidence="2">
    <name type="scientific">hydrothermal vent metagenome</name>
    <dbReference type="NCBI Taxonomy" id="652676"/>
    <lineage>
        <taxon>unclassified sequences</taxon>
        <taxon>metagenomes</taxon>
        <taxon>ecological metagenomes</taxon>
    </lineage>
</organism>
<feature type="region of interest" description="Disordered" evidence="1">
    <location>
        <begin position="1"/>
        <end position="26"/>
    </location>
</feature>
<protein>
    <submittedName>
        <fullName evidence="2">Uncharacterized protein</fullName>
    </submittedName>
</protein>
<name>A0A3B1BLM0_9ZZZZ</name>